<dbReference type="Gene3D" id="3.30.750.44">
    <property type="match status" value="1"/>
</dbReference>
<comment type="similarity">
    <text evidence="1 5">Belongs to the peptidase S41A family.</text>
</comment>
<keyword evidence="4 5" id="KW-0720">Serine protease</keyword>
<dbReference type="NCBIfam" id="TIGR00225">
    <property type="entry name" value="prc"/>
    <property type="match status" value="1"/>
</dbReference>
<evidence type="ECO:0000256" key="2">
    <source>
        <dbReference type="ARBA" id="ARBA00022670"/>
    </source>
</evidence>
<dbReference type="GO" id="GO:0004175">
    <property type="term" value="F:endopeptidase activity"/>
    <property type="evidence" value="ECO:0007669"/>
    <property type="project" value="TreeGrafter"/>
</dbReference>
<dbReference type="InterPro" id="IPR001478">
    <property type="entry name" value="PDZ"/>
</dbReference>
<dbReference type="InterPro" id="IPR029045">
    <property type="entry name" value="ClpP/crotonase-like_dom_sf"/>
</dbReference>
<dbReference type="SMART" id="SM00228">
    <property type="entry name" value="PDZ"/>
    <property type="match status" value="1"/>
</dbReference>
<dbReference type="SMART" id="SM00245">
    <property type="entry name" value="TSPc"/>
    <property type="match status" value="1"/>
</dbReference>
<sequence>MRLNKITNYLLYAAIAVLLFGSGYKYAEWDIKQNARELYTHTVFNANAPAIKNDDGKNIDFSLFWETWEKVEQKYIDDTKLDPQKMFYGSIKGMVAALGDPYTFFMTPEENKQSKDELGGKFEGIGAQLGLKNNQVVVIAPLKNSPAETAGLRTGDIITQVDGESTKDWTLVQTVSKIRGEKGTKVTLTINRSGAEKTIAITRNEINVPSIELTFESNNGKSVAYLKLNQFGDNTNEEWDKAINDIANRWKNSQIAGMILDVRSNPGGYLEGAVYIGSEFLDKGKVIVTQEMTDTDNMVYTVKRNGKLLDIPLVVLIDQGSASASEILSGALRDYGRAKLVGMKSFGKGSVQEAVDLSAGAGLHVTIAKWILPNGDWINGTGIKPDIEIENTIEDGNTITSDNDKQLKTAIQELTK</sequence>
<keyword evidence="2 5" id="KW-0645">Protease</keyword>
<accession>A0A1F7IU19</accession>
<dbReference type="GO" id="GO:0008236">
    <property type="term" value="F:serine-type peptidase activity"/>
    <property type="evidence" value="ECO:0007669"/>
    <property type="project" value="UniProtKB-KW"/>
</dbReference>
<dbReference type="Gene3D" id="3.90.226.10">
    <property type="entry name" value="2-enoyl-CoA Hydratase, Chain A, domain 1"/>
    <property type="match status" value="1"/>
</dbReference>
<dbReference type="InterPro" id="IPR036034">
    <property type="entry name" value="PDZ_sf"/>
</dbReference>
<feature type="domain" description="PDZ" evidence="6">
    <location>
        <begin position="126"/>
        <end position="205"/>
    </location>
</feature>
<evidence type="ECO:0000256" key="1">
    <source>
        <dbReference type="ARBA" id="ARBA00009179"/>
    </source>
</evidence>
<evidence type="ECO:0000256" key="5">
    <source>
        <dbReference type="RuleBase" id="RU004404"/>
    </source>
</evidence>
<evidence type="ECO:0000256" key="3">
    <source>
        <dbReference type="ARBA" id="ARBA00022801"/>
    </source>
</evidence>
<comment type="caution">
    <text evidence="7">The sequence shown here is derived from an EMBL/GenBank/DDBJ whole genome shotgun (WGS) entry which is preliminary data.</text>
</comment>
<dbReference type="SUPFAM" id="SSF50156">
    <property type="entry name" value="PDZ domain-like"/>
    <property type="match status" value="1"/>
</dbReference>
<protein>
    <recommendedName>
        <fullName evidence="6">PDZ domain-containing protein</fullName>
    </recommendedName>
</protein>
<evidence type="ECO:0000256" key="4">
    <source>
        <dbReference type="ARBA" id="ARBA00022825"/>
    </source>
</evidence>
<dbReference type="InterPro" id="IPR041489">
    <property type="entry name" value="PDZ_6"/>
</dbReference>
<dbReference type="FunFam" id="2.30.42.10:FF:000063">
    <property type="entry name" value="Peptidase, S41 family"/>
    <property type="match status" value="1"/>
</dbReference>
<dbReference type="SUPFAM" id="SSF52096">
    <property type="entry name" value="ClpP/crotonase"/>
    <property type="match status" value="1"/>
</dbReference>
<dbReference type="Pfam" id="PF17820">
    <property type="entry name" value="PDZ_6"/>
    <property type="match status" value="1"/>
</dbReference>
<dbReference type="GO" id="GO:0030288">
    <property type="term" value="C:outer membrane-bounded periplasmic space"/>
    <property type="evidence" value="ECO:0007669"/>
    <property type="project" value="TreeGrafter"/>
</dbReference>
<dbReference type="CDD" id="cd06782">
    <property type="entry name" value="cpPDZ_CPP-like"/>
    <property type="match status" value="1"/>
</dbReference>
<dbReference type="PROSITE" id="PS50106">
    <property type="entry name" value="PDZ"/>
    <property type="match status" value="1"/>
</dbReference>
<evidence type="ECO:0000313" key="8">
    <source>
        <dbReference type="Proteomes" id="UP000177141"/>
    </source>
</evidence>
<dbReference type="InterPro" id="IPR004447">
    <property type="entry name" value="Peptidase_S41A"/>
</dbReference>
<dbReference type="STRING" id="1802061.A3A93_06250"/>
<dbReference type="PANTHER" id="PTHR32060:SF30">
    <property type="entry name" value="CARBOXY-TERMINAL PROCESSING PROTEASE CTPA"/>
    <property type="match status" value="1"/>
</dbReference>
<dbReference type="InterPro" id="IPR005151">
    <property type="entry name" value="Tail-specific_protease"/>
</dbReference>
<dbReference type="Pfam" id="PF03572">
    <property type="entry name" value="Peptidase_S41"/>
    <property type="match status" value="1"/>
</dbReference>
<dbReference type="EMBL" id="MGAL01000039">
    <property type="protein sequence ID" value="OGK46831.1"/>
    <property type="molecule type" value="Genomic_DNA"/>
</dbReference>
<dbReference type="Proteomes" id="UP000177141">
    <property type="component" value="Unassembled WGS sequence"/>
</dbReference>
<dbReference type="AlphaFoldDB" id="A0A1F7IU19"/>
<dbReference type="CDD" id="cd07560">
    <property type="entry name" value="Peptidase_S41_CPP"/>
    <property type="match status" value="1"/>
</dbReference>
<dbReference type="GO" id="GO:0007165">
    <property type="term" value="P:signal transduction"/>
    <property type="evidence" value="ECO:0007669"/>
    <property type="project" value="TreeGrafter"/>
</dbReference>
<reference evidence="7 8" key="1">
    <citation type="journal article" date="2016" name="Nat. Commun.">
        <title>Thousands of microbial genomes shed light on interconnected biogeochemical processes in an aquifer system.</title>
        <authorList>
            <person name="Anantharaman K."/>
            <person name="Brown C.T."/>
            <person name="Hug L.A."/>
            <person name="Sharon I."/>
            <person name="Castelle C.J."/>
            <person name="Probst A.J."/>
            <person name="Thomas B.C."/>
            <person name="Singh A."/>
            <person name="Wilkins M.J."/>
            <person name="Karaoz U."/>
            <person name="Brodie E.L."/>
            <person name="Williams K.H."/>
            <person name="Hubbard S.S."/>
            <person name="Banfield J.F."/>
        </authorList>
    </citation>
    <scope>NUCLEOTIDE SEQUENCE [LARGE SCALE GENOMIC DNA]</scope>
</reference>
<evidence type="ECO:0000259" key="6">
    <source>
        <dbReference type="PROSITE" id="PS50106"/>
    </source>
</evidence>
<dbReference type="Gene3D" id="2.30.42.10">
    <property type="match status" value="1"/>
</dbReference>
<proteinExistence type="inferred from homology"/>
<evidence type="ECO:0000313" key="7">
    <source>
        <dbReference type="EMBL" id="OGK46831.1"/>
    </source>
</evidence>
<organism evidence="7 8">
    <name type="scientific">Candidatus Roizmanbacteria bacterium RIFCSPLOWO2_01_FULL_38_12</name>
    <dbReference type="NCBI Taxonomy" id="1802061"/>
    <lineage>
        <taxon>Bacteria</taxon>
        <taxon>Candidatus Roizmaniibacteriota</taxon>
    </lineage>
</organism>
<gene>
    <name evidence="7" type="ORF">A3A93_06250</name>
</gene>
<dbReference type="Pfam" id="PF22694">
    <property type="entry name" value="CtpB_N-like"/>
    <property type="match status" value="1"/>
</dbReference>
<dbReference type="PANTHER" id="PTHR32060">
    <property type="entry name" value="TAIL-SPECIFIC PROTEASE"/>
    <property type="match status" value="1"/>
</dbReference>
<dbReference type="GO" id="GO:0006508">
    <property type="term" value="P:proteolysis"/>
    <property type="evidence" value="ECO:0007669"/>
    <property type="project" value="UniProtKB-KW"/>
</dbReference>
<keyword evidence="3 5" id="KW-0378">Hydrolase</keyword>
<dbReference type="InterPro" id="IPR055210">
    <property type="entry name" value="CtpA/B_N"/>
</dbReference>
<name>A0A1F7IU19_9BACT</name>